<sequence>MAATAILDDTLLEREEIEGLSKKRRRELTKLAKKIPKKTLEAIPFLYAKNEDCLVMKQGVTDYIEIKGQNVGDMQYYEKDSAMAQYTYFLRTMEVEFKEVYMTFPADTSKPLHFINNRIIKSDNSFHLEHLKERRKELEYIGQHQLHQEYYIQIFGKDEEELEANRKIALSFRLPYFRVQRLSFDKKVQVIFRLNNPNSDILPNDEIKIPFYPDERPEKNYCPALISFIQPQGGIRFPPRVIEKGDGFEACIYVVKYPRKGWDFWGDGVFNQPNVVTTQDIRTIDRDKLLRELDRAVEEQKDRAMNAKNNVKSDVAWREYESLMELIQYVVGAQETVKEIHTRMFVHAPTMALLEERVAKIQAELSNKTFRGMVALGESRTSWQALFTSFSQQRRVLPTKGQDIKSFSLGCSYAYNFSSLLDPRGLPMGDTSTNGTVVLDLFHKDRHRLSYNFLLAGTMGGGKSATLKKIGHNQVIIGNQVFIFAVNEEYNKMAYEDGGRVIDFGGDQGTVNVWQVFANEIQSDKTLDISVEKSFSTHLSNLTSIFSLTAGNKNKQLEKEFLRLAREFYDQWAEQHGWHPEDITRHRPEEYPVYSDFYAFLTNYLYSDPKLKIVRDTIDERASNRIHDILLEVDTIISVYGHIFDTPTTIPDLTDIPIVVFNMEALLEQNHEIFNGQFFTAFNMVWERAIHKGRREKQAYEAGEIGYNDIRYTLVIMDEFHNITRAENQKSLERIDRFSREGRKYFCGLGIATQTFEDLFPSGEDDPSSDRKTITRILRALFQNSTFVFLLRQDVSSLDKIKETFRAQLSDSEINSIPSFEVGENIMVVSGSYNLRFKVWLSDKEKALFTGGL</sequence>
<dbReference type="PANTHER" id="PTHR42957:SF1">
    <property type="entry name" value="HELICASE MJ1565-RELATED"/>
    <property type="match status" value="1"/>
</dbReference>
<dbReference type="PANTHER" id="PTHR42957">
    <property type="entry name" value="HELICASE MJ1565-RELATED"/>
    <property type="match status" value="1"/>
</dbReference>
<gene>
    <name evidence="1" type="ORF">HB902_16075</name>
</gene>
<organism evidence="1 2">
    <name type="scientific">Listeria booriae</name>
    <dbReference type="NCBI Taxonomy" id="1552123"/>
    <lineage>
        <taxon>Bacteria</taxon>
        <taxon>Bacillati</taxon>
        <taxon>Bacillota</taxon>
        <taxon>Bacilli</taxon>
        <taxon>Bacillales</taxon>
        <taxon>Listeriaceae</taxon>
        <taxon>Listeria</taxon>
    </lineage>
</organism>
<evidence type="ECO:0008006" key="3">
    <source>
        <dbReference type="Google" id="ProtNLM"/>
    </source>
</evidence>
<evidence type="ECO:0000313" key="1">
    <source>
        <dbReference type="EMBL" id="MBC1563592.1"/>
    </source>
</evidence>
<reference evidence="1 2" key="1">
    <citation type="submission" date="2020-03" db="EMBL/GenBank/DDBJ databases">
        <title>Soil Listeria distribution.</title>
        <authorList>
            <person name="Liao J."/>
            <person name="Wiedmann M."/>
        </authorList>
    </citation>
    <scope>NUCLEOTIDE SEQUENCE [LARGE SCALE GENOMIC DNA]</scope>
    <source>
        <strain evidence="1 2">FSL L7-1387</strain>
    </source>
</reference>
<accession>A0A7X1CGL7</accession>
<dbReference type="RefSeq" id="WP_185430478.1">
    <property type="nucleotide sequence ID" value="NZ_JAARRW010000010.1"/>
</dbReference>
<dbReference type="EMBL" id="JAARRW010000010">
    <property type="protein sequence ID" value="MBC1563592.1"/>
    <property type="molecule type" value="Genomic_DNA"/>
</dbReference>
<dbReference type="SUPFAM" id="SSF52540">
    <property type="entry name" value="P-loop containing nucleoside triphosphate hydrolases"/>
    <property type="match status" value="1"/>
</dbReference>
<dbReference type="InterPro" id="IPR027417">
    <property type="entry name" value="P-loop_NTPase"/>
</dbReference>
<dbReference type="AlphaFoldDB" id="A0A7X1CGL7"/>
<proteinExistence type="predicted"/>
<dbReference type="InterPro" id="IPR008571">
    <property type="entry name" value="HerA-like"/>
</dbReference>
<comment type="caution">
    <text evidence="1">The sequence shown here is derived from an EMBL/GenBank/DDBJ whole genome shotgun (WGS) entry which is preliminary data.</text>
</comment>
<protein>
    <recommendedName>
        <fullName evidence="3">Type IV secretion system protein VirB4</fullName>
    </recommendedName>
</protein>
<evidence type="ECO:0000313" key="2">
    <source>
        <dbReference type="Proteomes" id="UP000541955"/>
    </source>
</evidence>
<dbReference type="Gene3D" id="3.40.50.300">
    <property type="entry name" value="P-loop containing nucleotide triphosphate hydrolases"/>
    <property type="match status" value="2"/>
</dbReference>
<name>A0A7X1CGL7_9LIST</name>
<dbReference type="Proteomes" id="UP000541955">
    <property type="component" value="Unassembled WGS sequence"/>
</dbReference>